<dbReference type="AlphaFoldDB" id="A0A091UDJ4"/>
<organism evidence="1 2">
    <name type="scientific">Phoenicopterus ruber ruber</name>
    <dbReference type="NCBI Taxonomy" id="9218"/>
    <lineage>
        <taxon>Eukaryota</taxon>
        <taxon>Metazoa</taxon>
        <taxon>Chordata</taxon>
        <taxon>Craniata</taxon>
        <taxon>Vertebrata</taxon>
        <taxon>Euteleostomi</taxon>
        <taxon>Archelosauria</taxon>
        <taxon>Archosauria</taxon>
        <taxon>Dinosauria</taxon>
        <taxon>Saurischia</taxon>
        <taxon>Theropoda</taxon>
        <taxon>Coelurosauria</taxon>
        <taxon>Aves</taxon>
        <taxon>Neognathae</taxon>
        <taxon>Neoaves</taxon>
        <taxon>Mirandornithes</taxon>
        <taxon>Phoenicopteriformes</taxon>
        <taxon>Phoenicopteridae</taxon>
        <taxon>Phoenicopterus</taxon>
    </lineage>
</organism>
<reference evidence="1 2" key="1">
    <citation type="submission" date="2014-04" db="EMBL/GenBank/DDBJ databases">
        <title>Genome evolution of avian class.</title>
        <authorList>
            <person name="Zhang G."/>
            <person name="Li C."/>
        </authorList>
    </citation>
    <scope>NUCLEOTIDE SEQUENCE [LARGE SCALE GENOMIC DNA]</scope>
    <source>
        <strain evidence="1">BGI_N337</strain>
    </source>
</reference>
<proteinExistence type="predicted"/>
<name>A0A091UDJ4_PHORB</name>
<feature type="non-terminal residue" evidence="1">
    <location>
        <position position="119"/>
    </location>
</feature>
<feature type="non-terminal residue" evidence="1">
    <location>
        <position position="1"/>
    </location>
</feature>
<evidence type="ECO:0000313" key="2">
    <source>
        <dbReference type="Proteomes" id="UP000053700"/>
    </source>
</evidence>
<keyword evidence="2" id="KW-1185">Reference proteome</keyword>
<evidence type="ECO:0000313" key="1">
    <source>
        <dbReference type="EMBL" id="KFQ88769.1"/>
    </source>
</evidence>
<accession>A0A091UDJ4</accession>
<protein>
    <submittedName>
        <fullName evidence="1">Uncharacterized protein</fullName>
    </submittedName>
</protein>
<sequence>PNGIATAGPGFGRSRQLPCVFETSKTIPLSTEIEIVRLNVRLLLRGATSKDGQRSQPENLPPDNIPSFIVEESAVDILQYADEDIDMLDCRISPYFTADTQIIWPGREVRASSSDSWFT</sequence>
<dbReference type="OrthoDB" id="354769at2759"/>
<gene>
    <name evidence="1" type="ORF">N337_11066</name>
</gene>
<dbReference type="EMBL" id="KK430089">
    <property type="protein sequence ID" value="KFQ88769.1"/>
    <property type="molecule type" value="Genomic_DNA"/>
</dbReference>
<dbReference type="Proteomes" id="UP000053700">
    <property type="component" value="Unassembled WGS sequence"/>
</dbReference>